<dbReference type="Gene3D" id="3.40.50.1820">
    <property type="entry name" value="alpha/beta hydrolase"/>
    <property type="match status" value="1"/>
</dbReference>
<evidence type="ECO:0000313" key="1">
    <source>
        <dbReference type="EMBL" id="EFM01414.1"/>
    </source>
</evidence>
<name>E0NTN1_9BACT</name>
<dbReference type="HOGENOM" id="CLU_839020_0_0_10"/>
<dbReference type="InterPro" id="IPR008886">
    <property type="entry name" value="UPF0227/Esterase_YqiA"/>
</dbReference>
<dbReference type="Gene3D" id="3.40.50.1000">
    <property type="entry name" value="HAD superfamily/HAD-like"/>
    <property type="match status" value="1"/>
</dbReference>
<keyword evidence="2" id="KW-1185">Reference proteome</keyword>
<evidence type="ECO:0000313" key="2">
    <source>
        <dbReference type="Proteomes" id="UP000004394"/>
    </source>
</evidence>
<dbReference type="eggNOG" id="COG3150">
    <property type="taxonomic scope" value="Bacteria"/>
</dbReference>
<dbReference type="InterPro" id="IPR023214">
    <property type="entry name" value="HAD_sf"/>
</dbReference>
<gene>
    <name evidence="1" type="ORF">HMPREF0658_1534</name>
</gene>
<dbReference type="Pfam" id="PF05728">
    <property type="entry name" value="UPF0227"/>
    <property type="match status" value="1"/>
</dbReference>
<dbReference type="OrthoDB" id="9814831at2"/>
<dbReference type="PANTHER" id="PTHR35602:SF3">
    <property type="entry name" value="ESTERASE YQIA"/>
    <property type="match status" value="1"/>
</dbReference>
<accession>E0NTN1</accession>
<dbReference type="ESTHER" id="9bact-e0ntn1">
    <property type="family name" value="abh_upf00227"/>
</dbReference>
<dbReference type="Proteomes" id="UP000004394">
    <property type="component" value="Unassembled WGS sequence"/>
</dbReference>
<dbReference type="InterPro" id="IPR029058">
    <property type="entry name" value="AB_hydrolase_fold"/>
</dbReference>
<evidence type="ECO:0008006" key="3">
    <source>
        <dbReference type="Google" id="ProtNLM"/>
    </source>
</evidence>
<dbReference type="AlphaFoldDB" id="E0NTN1"/>
<protein>
    <recommendedName>
        <fullName evidence="3">Esterase</fullName>
    </recommendedName>
</protein>
<dbReference type="SUPFAM" id="SSF53474">
    <property type="entry name" value="alpha/beta-Hydrolases"/>
    <property type="match status" value="1"/>
</dbReference>
<reference evidence="1" key="1">
    <citation type="submission" date="2010-07" db="EMBL/GenBank/DDBJ databases">
        <authorList>
            <person name="Muzny D."/>
            <person name="Qin X."/>
            <person name="Deng J."/>
            <person name="Jiang H."/>
            <person name="Liu Y."/>
            <person name="Qu J."/>
            <person name="Song X.-Z."/>
            <person name="Zhang L."/>
            <person name="Thornton R."/>
            <person name="Coyle M."/>
            <person name="Francisco L."/>
            <person name="Jackson L."/>
            <person name="Javaid M."/>
            <person name="Korchina V."/>
            <person name="Kovar C."/>
            <person name="Mata R."/>
            <person name="Mathew T."/>
            <person name="Ngo R."/>
            <person name="Nguyen L."/>
            <person name="Nguyen N."/>
            <person name="Okwuonu G."/>
            <person name="Ongeri F."/>
            <person name="Pham C."/>
            <person name="Simmons D."/>
            <person name="Wilczek-Boney K."/>
            <person name="Hale W."/>
            <person name="Jakkamsetti A."/>
            <person name="Pham P."/>
            <person name="Ruth R."/>
            <person name="San Lucas F."/>
            <person name="Warren J."/>
            <person name="Zhang J."/>
            <person name="Zhao Z."/>
            <person name="Zhou C."/>
            <person name="Zhu D."/>
            <person name="Lee S."/>
            <person name="Bess C."/>
            <person name="Blankenburg K."/>
            <person name="Forbes L."/>
            <person name="Fu Q."/>
            <person name="Gubbala S."/>
            <person name="Hirani K."/>
            <person name="Jayaseelan J.C."/>
            <person name="Lara F."/>
            <person name="Munidasa M."/>
            <person name="Palculict T."/>
            <person name="Patil S."/>
            <person name="Pu L.-L."/>
            <person name="Saada N."/>
            <person name="Tang L."/>
            <person name="Weissenberger G."/>
            <person name="Zhu Y."/>
            <person name="Hemphill L."/>
            <person name="Shang Y."/>
            <person name="Youmans B."/>
            <person name="Ayvaz T."/>
            <person name="Ross M."/>
            <person name="Santibanez J."/>
            <person name="Aqrawi P."/>
            <person name="Gross S."/>
            <person name="Joshi V."/>
            <person name="Fowler G."/>
            <person name="Nazareth L."/>
            <person name="Reid J."/>
            <person name="Worley K."/>
            <person name="Petrosino J."/>
            <person name="Highlander S."/>
            <person name="Gibbs R."/>
        </authorList>
    </citation>
    <scope>NUCLEOTIDE SEQUENCE [LARGE SCALE GENOMIC DNA]</scope>
    <source>
        <strain evidence="1">DSM 16973</strain>
    </source>
</reference>
<dbReference type="PANTHER" id="PTHR35602">
    <property type="entry name" value="ESTERASE YQIA-RELATED"/>
    <property type="match status" value="1"/>
</dbReference>
<dbReference type="eggNOG" id="COG4502">
    <property type="taxonomic scope" value="Bacteria"/>
</dbReference>
<proteinExistence type="predicted"/>
<dbReference type="STRING" id="862515.HMPREF0658_1534"/>
<comment type="caution">
    <text evidence="1">The sequence shown here is derived from an EMBL/GenBank/DDBJ whole genome shotgun (WGS) entry which is preliminary data.</text>
</comment>
<dbReference type="EMBL" id="AEEI01000050">
    <property type="protein sequence ID" value="EFM01414.1"/>
    <property type="molecule type" value="Genomic_DNA"/>
</dbReference>
<dbReference type="RefSeq" id="WP_006949690.1">
    <property type="nucleotide sequence ID" value="NZ_BAJI01000002.1"/>
</dbReference>
<organism evidence="1 2">
    <name type="scientific">Hoylesella marshii DSM 16973 = JCM 13450</name>
    <dbReference type="NCBI Taxonomy" id="862515"/>
    <lineage>
        <taxon>Bacteria</taxon>
        <taxon>Pseudomonadati</taxon>
        <taxon>Bacteroidota</taxon>
        <taxon>Bacteroidia</taxon>
        <taxon>Bacteroidales</taxon>
        <taxon>Prevotellaceae</taxon>
        <taxon>Hoylesella</taxon>
    </lineage>
</organism>
<sequence length="329" mass="37382">MEYRKTFPDVMAGKKILYVHGFCSSGQSGTVHLLRTLLPNTVVIAPDLPLHPEEAMTLLRETCAIEKPDLVIGSSMGGMYAEMLYGFDRILVNPAFEMGDTMTHHGMLGKQQFLNPRRDGVQEFIVTKALVKEYKEITEQCFAKVDEVERQRVTGLFGDKDPLVDTFELFNSHYPNALHFHGAHQLLDRVAVHYLVPVIRQIDDRQEKRERPVVYISPTALRDEAGKARPSMYKAYEALLEHYRVYLVAPAPTNHHAAIGEFQCWTEEALSTPAHDHIVFTNCRSLLYGDYLIDTTPCTEFLGTVLLLGSDTFKTWDDLIVYFERLGGQ</sequence>
<dbReference type="BioCyc" id="PMAR862515-HMP:GMOO-1558-MONOMER"/>